<dbReference type="InterPro" id="IPR001315">
    <property type="entry name" value="CARD"/>
</dbReference>
<evidence type="ECO:0000256" key="1">
    <source>
        <dbReference type="ARBA" id="ARBA00004514"/>
    </source>
</evidence>
<reference evidence="7" key="1">
    <citation type="submission" date="2019-06" db="EMBL/GenBank/DDBJ databases">
        <authorList>
            <consortium name="Wellcome Sanger Institute Data Sharing"/>
        </authorList>
    </citation>
    <scope>NUCLEOTIDE SEQUENCE [LARGE SCALE GENOMIC DNA]</scope>
</reference>
<proteinExistence type="predicted"/>
<dbReference type="FunFam" id="1.10.533.10:FF:000013">
    <property type="entry name" value="Apoptosis-associated speck-like protein containing a CARD"/>
    <property type="match status" value="1"/>
</dbReference>
<evidence type="ECO:0000256" key="4">
    <source>
        <dbReference type="ARBA" id="ARBA00022859"/>
    </source>
</evidence>
<dbReference type="PROSITE" id="PS50209">
    <property type="entry name" value="CARD"/>
    <property type="match status" value="1"/>
</dbReference>
<accession>A0A667X3A3</accession>
<keyword evidence="3" id="KW-0399">Innate immunity</keyword>
<dbReference type="CDD" id="cd08330">
    <property type="entry name" value="CARD_ASC_NALP1"/>
    <property type="match status" value="1"/>
</dbReference>
<dbReference type="GeneTree" id="ENSGT01120000272084"/>
<evidence type="ECO:0000259" key="6">
    <source>
        <dbReference type="PROSITE" id="PS50209"/>
    </source>
</evidence>
<dbReference type="PANTHER" id="PTHR46985:SF2">
    <property type="entry name" value="APOPTOSIS-ASSOCIATED SPECK-LIKE PROTEIN CONTAINING A CARD"/>
    <property type="match status" value="1"/>
</dbReference>
<sequence length="119" mass="13603">MESQELGLNFYDVILIFIHSLAVPGPAAGASDRHFVDKYRDALIQKVSLVEPVMGELLNRFVIDQESYNRVMAQRTNQEKMKELYAGPLNACGPDEKDTFYHILNQLEPYLILELKSTK</sequence>
<protein>
    <recommendedName>
        <fullName evidence="6">CARD domain-containing protein</fullName>
    </recommendedName>
</protein>
<evidence type="ECO:0000313" key="8">
    <source>
        <dbReference type="Proteomes" id="UP000472263"/>
    </source>
</evidence>
<evidence type="ECO:0000256" key="3">
    <source>
        <dbReference type="ARBA" id="ARBA00022588"/>
    </source>
</evidence>
<evidence type="ECO:0000313" key="7">
    <source>
        <dbReference type="Ensembl" id="ENSMMDP00005003466.1"/>
    </source>
</evidence>
<dbReference type="GO" id="GO:0042981">
    <property type="term" value="P:regulation of apoptotic process"/>
    <property type="evidence" value="ECO:0007669"/>
    <property type="project" value="InterPro"/>
</dbReference>
<evidence type="ECO:0000256" key="5">
    <source>
        <dbReference type="ARBA" id="ARBA00023198"/>
    </source>
</evidence>
<reference evidence="7" key="3">
    <citation type="submission" date="2025-09" db="UniProtKB">
        <authorList>
            <consortium name="Ensembl"/>
        </authorList>
    </citation>
    <scope>IDENTIFICATION</scope>
</reference>
<dbReference type="Gene3D" id="1.10.533.10">
    <property type="entry name" value="Death Domain, Fas"/>
    <property type="match status" value="1"/>
</dbReference>
<dbReference type="SUPFAM" id="SSF47986">
    <property type="entry name" value="DEATH domain"/>
    <property type="match status" value="1"/>
</dbReference>
<dbReference type="PANTHER" id="PTHR46985">
    <property type="entry name" value="NACHT, LRR AND PYD DOMAINS-CONTAINING PROTEIN 1"/>
    <property type="match status" value="1"/>
</dbReference>
<keyword evidence="2" id="KW-0963">Cytoplasm</keyword>
<organism evidence="7 8">
    <name type="scientific">Myripristis murdjan</name>
    <name type="common">pinecone soldierfish</name>
    <dbReference type="NCBI Taxonomy" id="586833"/>
    <lineage>
        <taxon>Eukaryota</taxon>
        <taxon>Metazoa</taxon>
        <taxon>Chordata</taxon>
        <taxon>Craniata</taxon>
        <taxon>Vertebrata</taxon>
        <taxon>Euteleostomi</taxon>
        <taxon>Actinopterygii</taxon>
        <taxon>Neopterygii</taxon>
        <taxon>Teleostei</taxon>
        <taxon>Neoteleostei</taxon>
        <taxon>Acanthomorphata</taxon>
        <taxon>Holocentriformes</taxon>
        <taxon>Holocentridae</taxon>
        <taxon>Myripristis</taxon>
    </lineage>
</organism>
<dbReference type="InterPro" id="IPR051249">
    <property type="entry name" value="NLRP_Inflammasome"/>
</dbReference>
<dbReference type="Ensembl" id="ENSMMDT00005003559.1">
    <property type="protein sequence ID" value="ENSMMDP00005003466.1"/>
    <property type="gene ID" value="ENSMMDG00005001944.1"/>
</dbReference>
<dbReference type="Proteomes" id="UP000472263">
    <property type="component" value="Chromosome 16"/>
</dbReference>
<dbReference type="AlphaFoldDB" id="A0A667X3A3"/>
<name>A0A667X3A3_9TELE</name>
<comment type="subcellular location">
    <subcellularLocation>
        <location evidence="1">Cytoplasm</location>
        <location evidence="1">Cytosol</location>
    </subcellularLocation>
</comment>
<keyword evidence="8" id="KW-1185">Reference proteome</keyword>
<dbReference type="InParanoid" id="A0A667X3A3"/>
<reference evidence="7" key="2">
    <citation type="submission" date="2025-08" db="UniProtKB">
        <authorList>
            <consortium name="Ensembl"/>
        </authorList>
    </citation>
    <scope>IDENTIFICATION</scope>
</reference>
<keyword evidence="4" id="KW-0391">Immunity</keyword>
<dbReference type="GO" id="GO:0006954">
    <property type="term" value="P:inflammatory response"/>
    <property type="evidence" value="ECO:0007669"/>
    <property type="project" value="UniProtKB-KW"/>
</dbReference>
<dbReference type="Pfam" id="PF00619">
    <property type="entry name" value="CARD"/>
    <property type="match status" value="1"/>
</dbReference>
<evidence type="ECO:0000256" key="2">
    <source>
        <dbReference type="ARBA" id="ARBA00022490"/>
    </source>
</evidence>
<dbReference type="InterPro" id="IPR033516">
    <property type="entry name" value="CARD8/ASC/NALP1_CARD"/>
</dbReference>
<dbReference type="InterPro" id="IPR011029">
    <property type="entry name" value="DEATH-like_dom_sf"/>
</dbReference>
<keyword evidence="5" id="KW-0395">Inflammatory response</keyword>
<feature type="domain" description="CARD" evidence="6">
    <location>
        <begin position="28"/>
        <end position="119"/>
    </location>
</feature>
<dbReference type="GO" id="GO:0045087">
    <property type="term" value="P:innate immune response"/>
    <property type="evidence" value="ECO:0007669"/>
    <property type="project" value="UniProtKB-KW"/>
</dbReference>
<dbReference type="GO" id="GO:0005829">
    <property type="term" value="C:cytosol"/>
    <property type="evidence" value="ECO:0007669"/>
    <property type="project" value="UniProtKB-SubCell"/>
</dbReference>